<protein>
    <submittedName>
        <fullName evidence="2">Uncharacterized protein</fullName>
    </submittedName>
</protein>
<dbReference type="GO" id="GO:0007144">
    <property type="term" value="P:female meiosis I"/>
    <property type="evidence" value="ECO:0007669"/>
    <property type="project" value="TreeGrafter"/>
</dbReference>
<reference evidence="2" key="2">
    <citation type="submission" date="2025-08" db="UniProtKB">
        <authorList>
            <consortium name="Ensembl"/>
        </authorList>
    </citation>
    <scope>IDENTIFICATION</scope>
</reference>
<name>A0A8C5D5Z8_GOUWI</name>
<evidence type="ECO:0000313" key="3">
    <source>
        <dbReference type="Proteomes" id="UP000694680"/>
    </source>
</evidence>
<reference evidence="2" key="3">
    <citation type="submission" date="2025-09" db="UniProtKB">
        <authorList>
            <consortium name="Ensembl"/>
        </authorList>
    </citation>
    <scope>IDENTIFICATION</scope>
</reference>
<evidence type="ECO:0000313" key="2">
    <source>
        <dbReference type="Ensembl" id="ENSGWIP00000000485.1"/>
    </source>
</evidence>
<dbReference type="Proteomes" id="UP000694680">
    <property type="component" value="Chromosome 8"/>
</dbReference>
<proteinExistence type="predicted"/>
<feature type="compositionally biased region" description="Low complexity" evidence="1">
    <location>
        <begin position="322"/>
        <end position="335"/>
    </location>
</feature>
<dbReference type="Ensembl" id="ENSGWIT00000000539.1">
    <property type="protein sequence ID" value="ENSGWIP00000000485.1"/>
    <property type="gene ID" value="ENSGWIG00000000328.1"/>
</dbReference>
<feature type="region of interest" description="Disordered" evidence="1">
    <location>
        <begin position="320"/>
        <end position="362"/>
    </location>
</feature>
<dbReference type="GO" id="GO:0005634">
    <property type="term" value="C:nucleus"/>
    <property type="evidence" value="ECO:0007669"/>
    <property type="project" value="TreeGrafter"/>
</dbReference>
<accession>A0A8C5D5Z8</accession>
<organism evidence="2 3">
    <name type="scientific">Gouania willdenowi</name>
    <name type="common">Blunt-snouted clingfish</name>
    <name type="synonym">Lepadogaster willdenowi</name>
    <dbReference type="NCBI Taxonomy" id="441366"/>
    <lineage>
        <taxon>Eukaryota</taxon>
        <taxon>Metazoa</taxon>
        <taxon>Chordata</taxon>
        <taxon>Craniata</taxon>
        <taxon>Vertebrata</taxon>
        <taxon>Euteleostomi</taxon>
        <taxon>Actinopterygii</taxon>
        <taxon>Neopterygii</taxon>
        <taxon>Teleostei</taxon>
        <taxon>Neoteleostei</taxon>
        <taxon>Acanthomorphata</taxon>
        <taxon>Ovalentaria</taxon>
        <taxon>Blenniimorphae</taxon>
        <taxon>Blenniiformes</taxon>
        <taxon>Gobiesocoidei</taxon>
        <taxon>Gobiesocidae</taxon>
        <taxon>Gobiesocinae</taxon>
        <taxon>Gouania</taxon>
    </lineage>
</organism>
<keyword evidence="3" id="KW-1185">Reference proteome</keyword>
<gene>
    <name evidence="2" type="primary">moto</name>
</gene>
<dbReference type="PANTHER" id="PTHR33861">
    <property type="entry name" value="PROTEIN CBG18333"/>
    <property type="match status" value="1"/>
</dbReference>
<dbReference type="InterPro" id="IPR027963">
    <property type="entry name" value="MEIOC"/>
</dbReference>
<dbReference type="PANTHER" id="PTHR33861:SF4">
    <property type="entry name" value="MEIOSIS-SPECIFIC COILED-COIL DOMAIN-CONTAINING PROTEIN MEIOC"/>
    <property type="match status" value="1"/>
</dbReference>
<dbReference type="Pfam" id="PF15189">
    <property type="entry name" value="MEIOC"/>
    <property type="match status" value="1"/>
</dbReference>
<dbReference type="GO" id="GO:0007141">
    <property type="term" value="P:male meiosis I"/>
    <property type="evidence" value="ECO:0007669"/>
    <property type="project" value="TreeGrafter"/>
</dbReference>
<dbReference type="GO" id="GO:0048255">
    <property type="term" value="P:mRNA stabilization"/>
    <property type="evidence" value="ECO:0007669"/>
    <property type="project" value="TreeGrafter"/>
</dbReference>
<sequence>MDSGSSCVFGSSVSSISSVRQQDHYTKPFGLWNNDTPRKLIDSADWDRDRDLQGLVSNILEEENPKDIRYNGGLLPTGNSIWAPKTTKEDHLVNFESGAKPQHIPPLSQNYTVYKPLGNSHFFGSPKLPPGLPLPNTGNSYQSQIQQSPSTKGNVYFADTSDIFKPQTELSNLCSDLFSDAHYALNNRKSICDEQNFPNDFDQFVSSLHSLMTSDHNTGRLAEHPSMQMPTAALQNEESIAEPWKIINSAMLPQSTPGMPYPNQPVGEFGRVSKDHNAEVMKPAYKQNDFQDAPDLRSRNTATHQEKVGGVNMNQYLKSHIQQSQSQNNKSQVQKQKQRLDLSAFPGEDLSRRPQTNGQIRAADKQPISKISYPVMQSQRFDGRSTMIGAGNTQQLIPLVPANDRRRHSSMHYNANLSSWSSLPIASSVSSLNAGNVSASETASFNRRASDLGACGSEGLCPSLNTAIPSLVQMTQGEPVNQFLNYLEECFEQGRWLEKERKRTEAFIMKTVCGKKVAVVTISDRPKHPQNHKTVKQLLVNQKREQAKVSSLLNTMEREYNTSLLIGIHTALVRHKLAISVLQSRCQEDVLNIGRQQLLSYLPPNKDATLVNIALKELLVATRKLRTALHSALQMIMPKPVNAQDNHVKNMGKYAEMPSSPRQCDNFEFFKASKS</sequence>
<evidence type="ECO:0000256" key="1">
    <source>
        <dbReference type="SAM" id="MobiDB-lite"/>
    </source>
</evidence>
<dbReference type="AlphaFoldDB" id="A0A8C5D5Z8"/>
<dbReference type="GO" id="GO:0005737">
    <property type="term" value="C:cytoplasm"/>
    <property type="evidence" value="ECO:0007669"/>
    <property type="project" value="TreeGrafter"/>
</dbReference>
<reference evidence="2" key="1">
    <citation type="submission" date="2020-06" db="EMBL/GenBank/DDBJ databases">
        <authorList>
            <consortium name="Wellcome Sanger Institute Data Sharing"/>
        </authorList>
    </citation>
    <scope>NUCLEOTIDE SEQUENCE [LARGE SCALE GENOMIC DNA]</scope>
</reference>